<gene>
    <name evidence="1" type="ORF">MAGMO_3248</name>
</gene>
<organism evidence="1">
    <name type="scientific">Magnetococcus massalia (strain MO-1)</name>
    <dbReference type="NCBI Taxonomy" id="451514"/>
    <lineage>
        <taxon>Bacteria</taxon>
        <taxon>Pseudomonadati</taxon>
        <taxon>Pseudomonadota</taxon>
        <taxon>Magnetococcia</taxon>
        <taxon>Magnetococcales</taxon>
        <taxon>Magnetococcaceae</taxon>
        <taxon>Magnetococcus</taxon>
    </lineage>
</organism>
<accession>A0A1S7LMP3</accession>
<proteinExistence type="predicted"/>
<sequence>MRMKNLAHSLAAVHSVQNRRMGDRRRTMTRRLQCCGALFAQGDRRLPISERRCGERRDGARFVAQHVG</sequence>
<reference evidence="1" key="1">
    <citation type="submission" date="2015-04" db="EMBL/GenBank/DDBJ databases">
        <authorList>
            <person name="Syromyatnikov M.Y."/>
            <person name="Popov V.N."/>
        </authorList>
    </citation>
    <scope>NUCLEOTIDE SEQUENCE</scope>
    <source>
        <strain evidence="1">MO-1</strain>
    </source>
</reference>
<dbReference type="AlphaFoldDB" id="A0A1S7LMP3"/>
<evidence type="ECO:0000313" key="1">
    <source>
        <dbReference type="EMBL" id="CRH07387.1"/>
    </source>
</evidence>
<protein>
    <submittedName>
        <fullName evidence="1">Uncharacterized protein</fullName>
    </submittedName>
</protein>
<dbReference type="EMBL" id="LO017727">
    <property type="protein sequence ID" value="CRH07387.1"/>
    <property type="molecule type" value="Genomic_DNA"/>
</dbReference>
<name>A0A1S7LMP3_MAGMO</name>